<sequence length="66" mass="7290">MEPASSPDDQVNNYMLSWLYKELFRALLPLHLAQKLPVLPQTSGNQSESLKQQMSALIHPGPEGGS</sequence>
<comment type="caution">
    <text evidence="2">The sequence shown here is derived from an EMBL/GenBank/DDBJ whole genome shotgun (WGS) entry which is preliminary data.</text>
</comment>
<protein>
    <submittedName>
        <fullName evidence="2">Uncharacterized protein</fullName>
    </submittedName>
</protein>
<proteinExistence type="predicted"/>
<keyword evidence="3" id="KW-1185">Reference proteome</keyword>
<evidence type="ECO:0000256" key="1">
    <source>
        <dbReference type="SAM" id="MobiDB-lite"/>
    </source>
</evidence>
<reference evidence="2 3" key="1">
    <citation type="submission" date="2023-05" db="EMBL/GenBank/DDBJ databases">
        <title>B98-5 Cell Line De Novo Hybrid Assembly: An Optical Mapping Approach.</title>
        <authorList>
            <person name="Kananen K."/>
            <person name="Auerbach J.A."/>
            <person name="Kautto E."/>
            <person name="Blachly J.S."/>
        </authorList>
    </citation>
    <scope>NUCLEOTIDE SEQUENCE [LARGE SCALE GENOMIC DNA]</scope>
    <source>
        <strain evidence="2">B95-8</strain>
        <tissue evidence="2">Cell line</tissue>
    </source>
</reference>
<name>A0ABQ9UU52_SAGOE</name>
<evidence type="ECO:0000313" key="3">
    <source>
        <dbReference type="Proteomes" id="UP001266305"/>
    </source>
</evidence>
<gene>
    <name evidence="2" type="ORF">P7K49_021939</name>
</gene>
<organism evidence="2 3">
    <name type="scientific">Saguinus oedipus</name>
    <name type="common">Cotton-top tamarin</name>
    <name type="synonym">Oedipomidas oedipus</name>
    <dbReference type="NCBI Taxonomy" id="9490"/>
    <lineage>
        <taxon>Eukaryota</taxon>
        <taxon>Metazoa</taxon>
        <taxon>Chordata</taxon>
        <taxon>Craniata</taxon>
        <taxon>Vertebrata</taxon>
        <taxon>Euteleostomi</taxon>
        <taxon>Mammalia</taxon>
        <taxon>Eutheria</taxon>
        <taxon>Euarchontoglires</taxon>
        <taxon>Primates</taxon>
        <taxon>Haplorrhini</taxon>
        <taxon>Platyrrhini</taxon>
        <taxon>Cebidae</taxon>
        <taxon>Callitrichinae</taxon>
        <taxon>Saguinus</taxon>
    </lineage>
</organism>
<feature type="region of interest" description="Disordered" evidence="1">
    <location>
        <begin position="40"/>
        <end position="66"/>
    </location>
</feature>
<evidence type="ECO:0000313" key="2">
    <source>
        <dbReference type="EMBL" id="KAK2100591.1"/>
    </source>
</evidence>
<feature type="compositionally biased region" description="Polar residues" evidence="1">
    <location>
        <begin position="40"/>
        <end position="55"/>
    </location>
</feature>
<accession>A0ABQ9UU52</accession>
<dbReference type="Proteomes" id="UP001266305">
    <property type="component" value="Unassembled WGS sequence"/>
</dbReference>
<dbReference type="EMBL" id="JASSZA010000010">
    <property type="protein sequence ID" value="KAK2100591.1"/>
    <property type="molecule type" value="Genomic_DNA"/>
</dbReference>